<dbReference type="GO" id="GO:0042286">
    <property type="term" value="F:glutamate-1-semialdehyde 2,1-aminomutase activity"/>
    <property type="evidence" value="ECO:0007669"/>
    <property type="project" value="UniProtKB-EC"/>
</dbReference>
<evidence type="ECO:0000313" key="4">
    <source>
        <dbReference type="EMBL" id="SPC79519.1"/>
    </source>
</evidence>
<dbReference type="GO" id="GO:0030170">
    <property type="term" value="F:pyridoxal phosphate binding"/>
    <property type="evidence" value="ECO:0007669"/>
    <property type="project" value="InterPro"/>
</dbReference>
<dbReference type="InterPro" id="IPR015424">
    <property type="entry name" value="PyrdxlP-dep_Trfase"/>
</dbReference>
<evidence type="ECO:0008006" key="5">
    <source>
        <dbReference type="Google" id="ProtNLM"/>
    </source>
</evidence>
<gene>
    <name evidence="4" type="ORF">FSB_LOCUS7401</name>
</gene>
<evidence type="ECO:0000256" key="2">
    <source>
        <dbReference type="ARBA" id="ARBA00001933"/>
    </source>
</evidence>
<comment type="catalytic activity">
    <reaction evidence="1">
        <text>(S)-4-amino-5-oxopentanoate = 5-aminolevulinate</text>
        <dbReference type="Rhea" id="RHEA:14265"/>
        <dbReference type="ChEBI" id="CHEBI:57501"/>
        <dbReference type="ChEBI" id="CHEBI:356416"/>
        <dbReference type="EC" id="5.4.3.8"/>
    </reaction>
</comment>
<dbReference type="InterPro" id="IPR005814">
    <property type="entry name" value="Aminotrans_3"/>
</dbReference>
<organism evidence="4">
    <name type="scientific">Fagus sylvatica</name>
    <name type="common">Beechnut</name>
    <dbReference type="NCBI Taxonomy" id="28930"/>
    <lineage>
        <taxon>Eukaryota</taxon>
        <taxon>Viridiplantae</taxon>
        <taxon>Streptophyta</taxon>
        <taxon>Embryophyta</taxon>
        <taxon>Tracheophyta</taxon>
        <taxon>Spermatophyta</taxon>
        <taxon>Magnoliopsida</taxon>
        <taxon>eudicotyledons</taxon>
        <taxon>Gunneridae</taxon>
        <taxon>Pentapetalae</taxon>
        <taxon>rosids</taxon>
        <taxon>fabids</taxon>
        <taxon>Fagales</taxon>
        <taxon>Fagaceae</taxon>
        <taxon>Fagus</taxon>
    </lineage>
</organism>
<dbReference type="PANTHER" id="PTHR43713:SF3">
    <property type="entry name" value="GLUTAMATE-1-SEMIALDEHYDE 2,1-AMINOMUTASE 1, CHLOROPLASTIC-RELATED"/>
    <property type="match status" value="1"/>
</dbReference>
<reference evidence="4" key="1">
    <citation type="submission" date="2018-02" db="EMBL/GenBank/DDBJ databases">
        <authorList>
            <person name="Cohen D.B."/>
            <person name="Kent A.D."/>
        </authorList>
    </citation>
    <scope>NUCLEOTIDE SEQUENCE</scope>
</reference>
<protein>
    <recommendedName>
        <fullName evidence="5">Glutamate-1-semialdehyde 2,1-aminomutase</fullName>
    </recommendedName>
</protein>
<evidence type="ECO:0000256" key="1">
    <source>
        <dbReference type="ARBA" id="ARBA00001579"/>
    </source>
</evidence>
<dbReference type="PROSITE" id="PS00600">
    <property type="entry name" value="AA_TRANSFER_CLASS_3"/>
    <property type="match status" value="1"/>
</dbReference>
<keyword evidence="3" id="KW-0663">Pyridoxal phosphate</keyword>
<dbReference type="Gene3D" id="3.90.1150.10">
    <property type="entry name" value="Aspartate Aminotransferase, domain 1"/>
    <property type="match status" value="1"/>
</dbReference>
<comment type="cofactor">
    <cofactor evidence="2">
        <name>pyridoxal 5'-phosphate</name>
        <dbReference type="ChEBI" id="CHEBI:597326"/>
    </cofactor>
</comment>
<dbReference type="EMBL" id="OIVN01000393">
    <property type="protein sequence ID" value="SPC79519.1"/>
    <property type="molecule type" value="Genomic_DNA"/>
</dbReference>
<dbReference type="InterPro" id="IPR015421">
    <property type="entry name" value="PyrdxlP-dep_Trfase_major"/>
</dbReference>
<dbReference type="GO" id="GO:0009507">
    <property type="term" value="C:chloroplast"/>
    <property type="evidence" value="ECO:0007669"/>
    <property type="project" value="TreeGrafter"/>
</dbReference>
<dbReference type="InterPro" id="IPR049704">
    <property type="entry name" value="Aminotrans_3_PPA_site"/>
</dbReference>
<evidence type="ECO:0000256" key="3">
    <source>
        <dbReference type="ARBA" id="ARBA00022898"/>
    </source>
</evidence>
<dbReference type="PANTHER" id="PTHR43713">
    <property type="entry name" value="GLUTAMATE-1-SEMIALDEHYDE 2,1-AMINOMUTASE"/>
    <property type="match status" value="1"/>
</dbReference>
<sequence>MAVSLDEKKKNYTLQKSEEAFAAAKVQLITIEHLACVVLDLIPGGVNSPARAFKSVGGQPIIMDSVKGFVLAAFAETMKKGTSFGAPCTEACMGVLRLARSFTGKERIIKFEGCYHCHADPFLFKAGSGVATLGLPDSPGEIAGIILEPVVGNSGFIAPKPEFLNAIRKITKEDGALLIFDEVMTGFRLSYGGAQEYFGITPDLSTLGKVIGGGLLVGNIFISK</sequence>
<name>A0A2N9EY42_FAGSY</name>
<dbReference type="AlphaFoldDB" id="A0A2N9EY42"/>
<dbReference type="Pfam" id="PF00202">
    <property type="entry name" value="Aminotran_3"/>
    <property type="match status" value="1"/>
</dbReference>
<dbReference type="GO" id="GO:0008483">
    <property type="term" value="F:transaminase activity"/>
    <property type="evidence" value="ECO:0007669"/>
    <property type="project" value="InterPro"/>
</dbReference>
<dbReference type="InterPro" id="IPR015422">
    <property type="entry name" value="PyrdxlP-dep_Trfase_small"/>
</dbReference>
<proteinExistence type="predicted"/>
<dbReference type="SUPFAM" id="SSF53383">
    <property type="entry name" value="PLP-dependent transferases"/>
    <property type="match status" value="1"/>
</dbReference>
<accession>A0A2N9EY42</accession>
<dbReference type="Gene3D" id="3.40.640.10">
    <property type="entry name" value="Type I PLP-dependent aspartate aminotransferase-like (Major domain)"/>
    <property type="match status" value="2"/>
</dbReference>